<evidence type="ECO:0000256" key="4">
    <source>
        <dbReference type="ARBA" id="ARBA00022989"/>
    </source>
</evidence>
<feature type="transmembrane region" description="Helical" evidence="6">
    <location>
        <begin position="40"/>
        <end position="62"/>
    </location>
</feature>
<evidence type="ECO:0000256" key="1">
    <source>
        <dbReference type="ARBA" id="ARBA00004141"/>
    </source>
</evidence>
<dbReference type="RefSeq" id="WP_028107125.1">
    <property type="nucleotide sequence ID" value="NZ_LVVL01000017.1"/>
</dbReference>
<organism evidence="7 8">
    <name type="scientific">Exiguobacterium undae</name>
    <dbReference type="NCBI Taxonomy" id="169177"/>
    <lineage>
        <taxon>Bacteria</taxon>
        <taxon>Bacillati</taxon>
        <taxon>Bacillota</taxon>
        <taxon>Bacilli</taxon>
        <taxon>Bacillales</taxon>
        <taxon>Bacillales Family XII. Incertae Sedis</taxon>
        <taxon>Exiguobacterium</taxon>
    </lineage>
</organism>
<dbReference type="Proteomes" id="UP000078447">
    <property type="component" value="Unassembled WGS sequence"/>
</dbReference>
<reference evidence="7 8" key="1">
    <citation type="submission" date="2016-03" db="EMBL/GenBank/DDBJ databases">
        <authorList>
            <person name="Cho S.-Y."/>
            <person name="Lim S."/>
            <person name="Kim H."/>
            <person name="Soh E.H."/>
            <person name="Moon J.S."/>
        </authorList>
    </citation>
    <scope>NUCLEOTIDE SEQUENCE [LARGE SCALE GENOMIC DNA]</scope>
    <source>
        <strain evidence="7 8">KCTC 3810</strain>
    </source>
</reference>
<evidence type="ECO:0000313" key="8">
    <source>
        <dbReference type="Proteomes" id="UP000078447"/>
    </source>
</evidence>
<evidence type="ECO:0000256" key="6">
    <source>
        <dbReference type="SAM" id="Phobius"/>
    </source>
</evidence>
<feature type="transmembrane region" description="Helical" evidence="6">
    <location>
        <begin position="336"/>
        <end position="364"/>
    </location>
</feature>
<feature type="transmembrane region" description="Helical" evidence="6">
    <location>
        <begin position="311"/>
        <end position="329"/>
    </location>
</feature>
<keyword evidence="4 6" id="KW-1133">Transmembrane helix</keyword>
<dbReference type="Pfam" id="PF00375">
    <property type="entry name" value="SDF"/>
    <property type="match status" value="1"/>
</dbReference>
<evidence type="ECO:0000313" key="7">
    <source>
        <dbReference type="EMBL" id="OAN10513.1"/>
    </source>
</evidence>
<protein>
    <submittedName>
        <fullName evidence="7">Sodium:proton antiporter</fullName>
    </submittedName>
</protein>
<dbReference type="PANTHER" id="PTHR42865:SF8">
    <property type="entry name" value="SERINE_THREONINE TRANSPORTER SSTT"/>
    <property type="match status" value="1"/>
</dbReference>
<feature type="transmembrane region" description="Helical" evidence="6">
    <location>
        <begin position="6"/>
        <end position="28"/>
    </location>
</feature>
<feature type="transmembrane region" description="Helical" evidence="6">
    <location>
        <begin position="275"/>
        <end position="305"/>
    </location>
</feature>
<keyword evidence="2" id="KW-0813">Transport</keyword>
<dbReference type="Gene3D" id="1.10.3860.10">
    <property type="entry name" value="Sodium:dicarboxylate symporter"/>
    <property type="match status" value="1"/>
</dbReference>
<feature type="transmembrane region" description="Helical" evidence="6">
    <location>
        <begin position="201"/>
        <end position="225"/>
    </location>
</feature>
<evidence type="ECO:0000256" key="3">
    <source>
        <dbReference type="ARBA" id="ARBA00022692"/>
    </source>
</evidence>
<feature type="transmembrane region" description="Helical" evidence="6">
    <location>
        <begin position="133"/>
        <end position="153"/>
    </location>
</feature>
<dbReference type="InterPro" id="IPR036458">
    <property type="entry name" value="Na:dicarbo_symporter_sf"/>
</dbReference>
<comment type="subcellular location">
    <subcellularLocation>
        <location evidence="1">Membrane</location>
        <topology evidence="1">Multi-pass membrane protein</topology>
    </subcellularLocation>
</comment>
<evidence type="ECO:0000256" key="5">
    <source>
        <dbReference type="ARBA" id="ARBA00023136"/>
    </source>
</evidence>
<name>A0ABX2V5V3_9BACL</name>
<feature type="transmembrane region" description="Helical" evidence="6">
    <location>
        <begin position="165"/>
        <end position="189"/>
    </location>
</feature>
<feature type="transmembrane region" description="Helical" evidence="6">
    <location>
        <begin position="82"/>
        <end position="103"/>
    </location>
</feature>
<keyword evidence="8" id="KW-1185">Reference proteome</keyword>
<dbReference type="InterPro" id="IPR001991">
    <property type="entry name" value="Na-dicarboxylate_symporter"/>
</dbReference>
<dbReference type="PRINTS" id="PR00173">
    <property type="entry name" value="EDTRNSPORT"/>
</dbReference>
<proteinExistence type="predicted"/>
<dbReference type="PANTHER" id="PTHR42865">
    <property type="entry name" value="PROTON/GLUTAMATE-ASPARTATE SYMPORTER"/>
    <property type="match status" value="1"/>
</dbReference>
<dbReference type="EMBL" id="LVVL01000017">
    <property type="protein sequence ID" value="OAN10513.1"/>
    <property type="molecule type" value="Genomic_DNA"/>
</dbReference>
<gene>
    <name evidence="7" type="ORF">A3783_14295</name>
</gene>
<dbReference type="SUPFAM" id="SSF118215">
    <property type="entry name" value="Proton glutamate symport protein"/>
    <property type="match status" value="1"/>
</dbReference>
<accession>A0ABX2V5V3</accession>
<keyword evidence="3 6" id="KW-0812">Transmembrane</keyword>
<sequence>MIGLKFNIGLLGRIVIAIAFGIIVGSLVTERFDWIVRSFVTFNGIFGQFLSFAIPLIILGFIVPGIGELGKGAGKLVGITALIAYLSTVTAGLLAYGTAVSLFPKMLSGSFGKMENPEEALLKGFMEIEIPPVFGVMTALVMAFVFGIGIAAVKSDRLLELAVDFRSIIELVIAKVIIPLLPFHIAGIFMNMTYAGQVAEILSVFALVFVVIIILHFVMLTLQYVIAGIVNKENPFRLLKTMMPAYFTAIGTQSSAAAIPVTLRQTKANDTDEEVANFVVPLCATIHLAGSTITLTSVVIAILYLNNLPVTFGQIFPFILALGVTMIAAPGVPGGAVMAATGLFVSMLGFDQTMVSLAIALYIAQDSFGTAANVAGDGAIAKIVHAVKRNTSILDEKKPREIA</sequence>
<keyword evidence="5 6" id="KW-0472">Membrane</keyword>
<evidence type="ECO:0000256" key="2">
    <source>
        <dbReference type="ARBA" id="ARBA00022448"/>
    </source>
</evidence>
<comment type="caution">
    <text evidence="7">The sequence shown here is derived from an EMBL/GenBank/DDBJ whole genome shotgun (WGS) entry which is preliminary data.</text>
</comment>